<reference evidence="4" key="1">
    <citation type="submission" date="2020-07" db="EMBL/GenBank/DDBJ databases">
        <title>Huge and variable diversity of episymbiotic CPR bacteria and DPANN archaea in groundwater ecosystems.</title>
        <authorList>
            <person name="He C.Y."/>
            <person name="Keren R."/>
            <person name="Whittaker M."/>
            <person name="Farag I.F."/>
            <person name="Doudna J."/>
            <person name="Cate J.H.D."/>
            <person name="Banfield J.F."/>
        </authorList>
    </citation>
    <scope>NUCLEOTIDE SEQUENCE</scope>
    <source>
        <strain evidence="4">NC_groundwater_1813_Pr3_B-0.1um_71_17</strain>
    </source>
</reference>
<dbReference type="Proteomes" id="UP000696931">
    <property type="component" value="Unassembled WGS sequence"/>
</dbReference>
<dbReference type="PANTHER" id="PTHR33495">
    <property type="entry name" value="ANTI-SIGMA FACTOR ANTAGONIST TM_1081-RELATED-RELATED"/>
    <property type="match status" value="1"/>
</dbReference>
<dbReference type="Gene3D" id="3.30.750.24">
    <property type="entry name" value="STAS domain"/>
    <property type="match status" value="1"/>
</dbReference>
<evidence type="ECO:0000313" key="4">
    <source>
        <dbReference type="EMBL" id="MBI5170995.1"/>
    </source>
</evidence>
<protein>
    <recommendedName>
        <fullName evidence="2">Anti-sigma factor antagonist</fullName>
    </recommendedName>
</protein>
<dbReference type="GO" id="GO:0043856">
    <property type="term" value="F:anti-sigma factor antagonist activity"/>
    <property type="evidence" value="ECO:0007669"/>
    <property type="project" value="InterPro"/>
</dbReference>
<evidence type="ECO:0000259" key="3">
    <source>
        <dbReference type="PROSITE" id="PS50801"/>
    </source>
</evidence>
<dbReference type="PROSITE" id="PS50801">
    <property type="entry name" value="STAS"/>
    <property type="match status" value="1"/>
</dbReference>
<evidence type="ECO:0000313" key="5">
    <source>
        <dbReference type="Proteomes" id="UP000696931"/>
    </source>
</evidence>
<comment type="similarity">
    <text evidence="1 2">Belongs to the anti-sigma-factor antagonist family.</text>
</comment>
<organism evidence="4 5">
    <name type="scientific">Eiseniibacteriota bacterium</name>
    <dbReference type="NCBI Taxonomy" id="2212470"/>
    <lineage>
        <taxon>Bacteria</taxon>
        <taxon>Candidatus Eiseniibacteriota</taxon>
    </lineage>
</organism>
<dbReference type="InterPro" id="IPR036513">
    <property type="entry name" value="STAS_dom_sf"/>
</dbReference>
<dbReference type="InterPro" id="IPR002645">
    <property type="entry name" value="STAS_dom"/>
</dbReference>
<sequence>MQMEDRVEEGVLVVKPLEQALDAYAASPFRERMAEFVAQGSRQIVLDLSQVNFLDSTGLGAIVSSLKRLEGNGVMVICNAGEMVTDVFRLTRMDRVFPVTGSIAEAIAVAKERWNKAA</sequence>
<dbReference type="Pfam" id="PF01740">
    <property type="entry name" value="STAS"/>
    <property type="match status" value="1"/>
</dbReference>
<proteinExistence type="inferred from homology"/>
<dbReference type="CDD" id="cd07043">
    <property type="entry name" value="STAS_anti-anti-sigma_factors"/>
    <property type="match status" value="1"/>
</dbReference>
<dbReference type="InterPro" id="IPR003658">
    <property type="entry name" value="Anti-sigma_ant"/>
</dbReference>
<evidence type="ECO:0000256" key="1">
    <source>
        <dbReference type="ARBA" id="ARBA00009013"/>
    </source>
</evidence>
<comment type="caution">
    <text evidence="4">The sequence shown here is derived from an EMBL/GenBank/DDBJ whole genome shotgun (WGS) entry which is preliminary data.</text>
</comment>
<accession>A0A933W3C2</accession>
<dbReference type="SUPFAM" id="SSF52091">
    <property type="entry name" value="SpoIIaa-like"/>
    <property type="match status" value="1"/>
</dbReference>
<dbReference type="PANTHER" id="PTHR33495:SF2">
    <property type="entry name" value="ANTI-SIGMA FACTOR ANTAGONIST TM_1081-RELATED"/>
    <property type="match status" value="1"/>
</dbReference>
<dbReference type="AlphaFoldDB" id="A0A933W3C2"/>
<feature type="domain" description="STAS" evidence="3">
    <location>
        <begin position="12"/>
        <end position="110"/>
    </location>
</feature>
<dbReference type="NCBIfam" id="TIGR00377">
    <property type="entry name" value="ant_ant_sig"/>
    <property type="match status" value="1"/>
</dbReference>
<name>A0A933W3C2_UNCEI</name>
<evidence type="ECO:0000256" key="2">
    <source>
        <dbReference type="RuleBase" id="RU003749"/>
    </source>
</evidence>
<gene>
    <name evidence="4" type="ORF">HZA61_16030</name>
</gene>
<dbReference type="EMBL" id="JACRIW010000114">
    <property type="protein sequence ID" value="MBI5170995.1"/>
    <property type="molecule type" value="Genomic_DNA"/>
</dbReference>